<evidence type="ECO:0000313" key="7">
    <source>
        <dbReference type="Proteomes" id="UP001519332"/>
    </source>
</evidence>
<dbReference type="SMART" id="SM01209">
    <property type="entry name" value="GARS_A"/>
    <property type="match status" value="1"/>
</dbReference>
<protein>
    <submittedName>
        <fullName evidence="6">Biotin carboxylase</fullName>
    </submittedName>
</protein>
<keyword evidence="7" id="KW-1185">Reference proteome</keyword>
<keyword evidence="3 4" id="KW-0067">ATP-binding</keyword>
<sequence length="404" mass="42360">MESNTTGTGKDFAESARRHGLRPVLLARSPARYPYAAELGLDTREVDTCCAATVTAVCRQLMPTGLAGVTSSSEYFMHTAASVAAELGLPGPDPAAVARCRDKATQRQWLASHGVPVPDFAVCQTRVQAHDAAWTMASPVVVKPLRGSGSEGVRACADPYTAASWAEHLLAGDDIDKVLVEREISGPEFSVELVDGEVAGITAKHLGAKPYFVETGHDFPAPVAVHVAERLGSVARDSVHALGLTTGPAHMELRLEDSGDPYVIEVNPRLAGGLIPRLVRHATGRDLVGEVVAGLSGRPVRPVGTGDRYASIRFLVPPRSGVVRAVTGLDLARELPGVVETSCAATAGTTIHIGHSFADRKGYVIALSGDGETAGKIADRAVAAIAIEYLPPGSDHSADHRTTQ</sequence>
<dbReference type="Pfam" id="PF18603">
    <property type="entry name" value="LAL_C2"/>
    <property type="match status" value="1"/>
</dbReference>
<reference evidence="6 7" key="1">
    <citation type="submission" date="2021-03" db="EMBL/GenBank/DDBJ databases">
        <title>Sequencing the genomes of 1000 actinobacteria strains.</title>
        <authorList>
            <person name="Klenk H.-P."/>
        </authorList>
    </citation>
    <scope>NUCLEOTIDE SEQUENCE [LARGE SCALE GENOMIC DNA]</scope>
    <source>
        <strain evidence="6 7">DSM 46670</strain>
    </source>
</reference>
<evidence type="ECO:0000256" key="1">
    <source>
        <dbReference type="ARBA" id="ARBA00022598"/>
    </source>
</evidence>
<dbReference type="PANTHER" id="PTHR43585:SF2">
    <property type="entry name" value="ATP-GRASP ENZYME FSQD"/>
    <property type="match status" value="1"/>
</dbReference>
<dbReference type="PROSITE" id="PS50975">
    <property type="entry name" value="ATP_GRASP"/>
    <property type="match status" value="1"/>
</dbReference>
<evidence type="ECO:0000259" key="5">
    <source>
        <dbReference type="PROSITE" id="PS50975"/>
    </source>
</evidence>
<dbReference type="PANTHER" id="PTHR43585">
    <property type="entry name" value="FUMIPYRROLE BIOSYNTHESIS PROTEIN C"/>
    <property type="match status" value="1"/>
</dbReference>
<gene>
    <name evidence="6" type="ORF">JOF56_008924</name>
</gene>
<dbReference type="InterPro" id="IPR052032">
    <property type="entry name" value="ATP-dep_AA_Ligase"/>
</dbReference>
<dbReference type="Pfam" id="PF13535">
    <property type="entry name" value="ATP-grasp_4"/>
    <property type="match status" value="1"/>
</dbReference>
<proteinExistence type="predicted"/>
<dbReference type="Proteomes" id="UP001519332">
    <property type="component" value="Unassembled WGS sequence"/>
</dbReference>
<name>A0ABS4TX23_9PSEU</name>
<evidence type="ECO:0000256" key="4">
    <source>
        <dbReference type="PROSITE-ProRule" id="PRU00409"/>
    </source>
</evidence>
<comment type="caution">
    <text evidence="6">The sequence shown here is derived from an EMBL/GenBank/DDBJ whole genome shotgun (WGS) entry which is preliminary data.</text>
</comment>
<organism evidence="6 7">
    <name type="scientific">Kibdelosporangium banguiense</name>
    <dbReference type="NCBI Taxonomy" id="1365924"/>
    <lineage>
        <taxon>Bacteria</taxon>
        <taxon>Bacillati</taxon>
        <taxon>Actinomycetota</taxon>
        <taxon>Actinomycetes</taxon>
        <taxon>Pseudonocardiales</taxon>
        <taxon>Pseudonocardiaceae</taxon>
        <taxon>Kibdelosporangium</taxon>
    </lineage>
</organism>
<dbReference type="SUPFAM" id="SSF56059">
    <property type="entry name" value="Glutathione synthetase ATP-binding domain-like"/>
    <property type="match status" value="1"/>
</dbReference>
<dbReference type="RefSeq" id="WP_307855529.1">
    <property type="nucleotide sequence ID" value="NZ_JAGINW010000001.1"/>
</dbReference>
<dbReference type="EMBL" id="JAGINW010000001">
    <property type="protein sequence ID" value="MBP2328539.1"/>
    <property type="molecule type" value="Genomic_DNA"/>
</dbReference>
<evidence type="ECO:0000313" key="6">
    <source>
        <dbReference type="EMBL" id="MBP2328539.1"/>
    </source>
</evidence>
<feature type="domain" description="ATP-grasp" evidence="5">
    <location>
        <begin position="107"/>
        <end position="296"/>
    </location>
</feature>
<keyword evidence="1" id="KW-0436">Ligase</keyword>
<dbReference type="InterPro" id="IPR040570">
    <property type="entry name" value="LAL_C2"/>
</dbReference>
<keyword evidence="2 4" id="KW-0547">Nucleotide-binding</keyword>
<evidence type="ECO:0000256" key="3">
    <source>
        <dbReference type="ARBA" id="ARBA00022840"/>
    </source>
</evidence>
<dbReference type="InterPro" id="IPR011761">
    <property type="entry name" value="ATP-grasp"/>
</dbReference>
<accession>A0ABS4TX23</accession>
<dbReference type="Gene3D" id="3.30.470.20">
    <property type="entry name" value="ATP-grasp fold, B domain"/>
    <property type="match status" value="1"/>
</dbReference>
<evidence type="ECO:0000256" key="2">
    <source>
        <dbReference type="ARBA" id="ARBA00022741"/>
    </source>
</evidence>
<dbReference type="InterPro" id="IPR005479">
    <property type="entry name" value="CPAse_ATP-bd"/>
</dbReference>
<dbReference type="PROSITE" id="PS00867">
    <property type="entry name" value="CPSASE_2"/>
    <property type="match status" value="1"/>
</dbReference>